<dbReference type="GO" id="GO:0004523">
    <property type="term" value="F:RNA-DNA hybrid ribonuclease activity"/>
    <property type="evidence" value="ECO:0007669"/>
    <property type="project" value="UniProtKB-EC"/>
</dbReference>
<dbReference type="AlphaFoldDB" id="A0A3M0KZE7"/>
<dbReference type="PANTHER" id="PTHR33064">
    <property type="entry name" value="POL PROTEIN"/>
    <property type="match status" value="1"/>
</dbReference>
<comment type="similarity">
    <text evidence="1">Belongs to the beta type-B retroviral polymerase family. HERV class-II K(HML-2) pol subfamily.</text>
</comment>
<dbReference type="InterPro" id="IPR043128">
    <property type="entry name" value="Rev_trsase/Diguanyl_cyclase"/>
</dbReference>
<evidence type="ECO:0000256" key="1">
    <source>
        <dbReference type="ARBA" id="ARBA00010879"/>
    </source>
</evidence>
<proteinExistence type="inferred from homology"/>
<organism evidence="4 5">
    <name type="scientific">Hirundo rustica rustica</name>
    <dbReference type="NCBI Taxonomy" id="333673"/>
    <lineage>
        <taxon>Eukaryota</taxon>
        <taxon>Metazoa</taxon>
        <taxon>Chordata</taxon>
        <taxon>Craniata</taxon>
        <taxon>Vertebrata</taxon>
        <taxon>Euteleostomi</taxon>
        <taxon>Archelosauria</taxon>
        <taxon>Archosauria</taxon>
        <taxon>Dinosauria</taxon>
        <taxon>Saurischia</taxon>
        <taxon>Theropoda</taxon>
        <taxon>Coelurosauria</taxon>
        <taxon>Aves</taxon>
        <taxon>Neognathae</taxon>
        <taxon>Neoaves</taxon>
        <taxon>Telluraves</taxon>
        <taxon>Australaves</taxon>
        <taxon>Passeriformes</taxon>
        <taxon>Sylvioidea</taxon>
        <taxon>Hirundinidae</taxon>
        <taxon>Hirundo</taxon>
    </lineage>
</organism>
<dbReference type="InterPro" id="IPR000477">
    <property type="entry name" value="RT_dom"/>
</dbReference>
<dbReference type="PANTHER" id="PTHR33064:SF36">
    <property type="entry name" value="CCHC-TYPE DOMAIN-CONTAINING PROTEIN"/>
    <property type="match status" value="1"/>
</dbReference>
<dbReference type="InterPro" id="IPR051320">
    <property type="entry name" value="Viral_Replic_Matur_Polypro"/>
</dbReference>
<gene>
    <name evidence="4" type="ORF">DUI87_06117</name>
</gene>
<comment type="caution">
    <text evidence="4">The sequence shown here is derived from an EMBL/GenBank/DDBJ whole genome shotgun (WGS) entry which is preliminary data.</text>
</comment>
<keyword evidence="5" id="KW-1185">Reference proteome</keyword>
<accession>A0A3M0KZE7</accession>
<evidence type="ECO:0000256" key="2">
    <source>
        <dbReference type="ARBA" id="ARBA00012180"/>
    </source>
</evidence>
<dbReference type="EMBL" id="QRBI01000100">
    <property type="protein sequence ID" value="RMC16864.1"/>
    <property type="molecule type" value="Genomic_DNA"/>
</dbReference>
<dbReference type="Pfam" id="PF00078">
    <property type="entry name" value="RVT_1"/>
    <property type="match status" value="1"/>
</dbReference>
<evidence type="ECO:0000313" key="4">
    <source>
        <dbReference type="EMBL" id="RMC16864.1"/>
    </source>
</evidence>
<dbReference type="Gene3D" id="3.10.10.10">
    <property type="entry name" value="HIV Type 1 Reverse Transcriptase, subunit A, domain 1"/>
    <property type="match status" value="1"/>
</dbReference>
<protein>
    <recommendedName>
        <fullName evidence="2">ribonuclease H</fullName>
        <ecNumber evidence="2">3.1.26.4</ecNumber>
    </recommendedName>
</protein>
<dbReference type="STRING" id="333673.A0A3M0KZE7"/>
<dbReference type="EC" id="3.1.26.4" evidence="2"/>
<dbReference type="SUPFAM" id="SSF56672">
    <property type="entry name" value="DNA/RNA polymerases"/>
    <property type="match status" value="1"/>
</dbReference>
<dbReference type="PROSITE" id="PS50878">
    <property type="entry name" value="RT_POL"/>
    <property type="match status" value="1"/>
</dbReference>
<evidence type="ECO:0000259" key="3">
    <source>
        <dbReference type="PROSITE" id="PS50878"/>
    </source>
</evidence>
<evidence type="ECO:0000313" key="5">
    <source>
        <dbReference type="Proteomes" id="UP000269221"/>
    </source>
</evidence>
<name>A0A3M0KZE7_HIRRU</name>
<dbReference type="Proteomes" id="UP000269221">
    <property type="component" value="Unassembled WGS sequence"/>
</dbReference>
<dbReference type="InterPro" id="IPR043502">
    <property type="entry name" value="DNA/RNA_pol_sf"/>
</dbReference>
<sequence length="338" mass="38599">MPSAPSSLLGRDLLEQLEARIIFKNGEMSLEVKDQQYVELLSLMLITKEIEVASEKENFWKIMDQVFPGVWASNIPGRAKNALPVQIRLKEGEQPVRVKQYPLKKEDIEGLSPIIENFLQLGLLRECQSDFNTPILPVKKPDGSYRLVQDLRAVNKVTEDLYPVVANPYTLLTRLTPELTWFTVLDLKDVFFCLPLHEASQKIFAFEWESPKTREKLSSHGVLLQGYKNSPTKFGEQLAKDLESWEPPPGEGQLLQYVDDLLRATRTQETCVDCTVSLLNFLGLQGYRVSQKKAQIVRQTVIYLGYEVSAGQRTLGQDHKEAIYQTLKPQTVKELRTF</sequence>
<dbReference type="Gene3D" id="3.30.70.270">
    <property type="match status" value="1"/>
</dbReference>
<reference evidence="4 5" key="1">
    <citation type="submission" date="2018-07" db="EMBL/GenBank/DDBJ databases">
        <title>A high quality draft genome assembly of the barn swallow (H. rustica rustica).</title>
        <authorList>
            <person name="Formenti G."/>
            <person name="Chiara M."/>
            <person name="Poveda L."/>
            <person name="Francoijs K.-J."/>
            <person name="Bonisoli-Alquati A."/>
            <person name="Canova L."/>
            <person name="Gianfranceschi L."/>
            <person name="Horner D.S."/>
            <person name="Saino N."/>
        </authorList>
    </citation>
    <scope>NUCLEOTIDE SEQUENCE [LARGE SCALE GENOMIC DNA]</scope>
    <source>
        <strain evidence="4">Chelidonia</strain>
        <tissue evidence="4">Blood</tissue>
    </source>
</reference>
<dbReference type="OrthoDB" id="9113925at2759"/>
<feature type="domain" description="Reverse transcriptase" evidence="3">
    <location>
        <begin position="119"/>
        <end position="308"/>
    </location>
</feature>